<name>A0ABP8Q3S6_9GAMM</name>
<dbReference type="PANTHER" id="PTHR32309">
    <property type="entry name" value="TYROSINE-PROTEIN KINASE"/>
    <property type="match status" value="1"/>
</dbReference>
<organism evidence="10 11">
    <name type="scientific">Pseudaeromonas paramecii</name>
    <dbReference type="NCBI Taxonomy" id="2138166"/>
    <lineage>
        <taxon>Bacteria</taxon>
        <taxon>Pseudomonadati</taxon>
        <taxon>Pseudomonadota</taxon>
        <taxon>Gammaproteobacteria</taxon>
        <taxon>Aeromonadales</taxon>
        <taxon>Aeromonadaceae</taxon>
        <taxon>Pseudaeromonas</taxon>
    </lineage>
</organism>
<comment type="caution">
    <text evidence="10">The sequence shown here is derived from an EMBL/GenBank/DDBJ whole genome shotgun (WGS) entry which is preliminary data.</text>
</comment>
<evidence type="ECO:0000259" key="8">
    <source>
        <dbReference type="Pfam" id="PF02706"/>
    </source>
</evidence>
<sequence>MRAANSLANTSNQEAERMKKEQMTLPPAPWANGYGGSEDEIDLMELFAALWRGKLWILATTVLGAALAVAVALWLPNIFHAEAKLAPSAEQQGGGLSALAGQFGGLASLAGISLGGGGTDKTGLAVEVAKSRHFLTGFIRQHHLEVAIMAATGMDKGTGELIINPALYAVGEKKWVRNVKPGQSVEPTDWELYKAFSKLVSVDQDKKTGLVTVGVDYYSPALAKQWVDWLVADLNAVMKQRDLADTQRNIAYLKDQLARTSVADMQTVFYKLIEEQTKTLMLAEVNPDYVFKTLDPAVVPEEKAKPKRALIAVLGTLLGGMLGVMLVLLRHAIGRRQQRVEGSLSKPTCSSC</sequence>
<accession>A0ABP8Q3S6</accession>
<feature type="domain" description="Tyrosine-protein kinase G-rich" evidence="9">
    <location>
        <begin position="267"/>
        <end position="332"/>
    </location>
</feature>
<evidence type="ECO:0000259" key="9">
    <source>
        <dbReference type="Pfam" id="PF13807"/>
    </source>
</evidence>
<evidence type="ECO:0000313" key="11">
    <source>
        <dbReference type="Proteomes" id="UP001501321"/>
    </source>
</evidence>
<evidence type="ECO:0000256" key="1">
    <source>
        <dbReference type="ARBA" id="ARBA00004651"/>
    </source>
</evidence>
<proteinExistence type="predicted"/>
<evidence type="ECO:0000256" key="5">
    <source>
        <dbReference type="ARBA" id="ARBA00023136"/>
    </source>
</evidence>
<feature type="transmembrane region" description="Helical" evidence="7">
    <location>
        <begin position="55"/>
        <end position="75"/>
    </location>
</feature>
<keyword evidence="5 7" id="KW-0472">Membrane</keyword>
<dbReference type="InterPro" id="IPR032807">
    <property type="entry name" value="GNVR"/>
</dbReference>
<evidence type="ECO:0000256" key="2">
    <source>
        <dbReference type="ARBA" id="ARBA00022475"/>
    </source>
</evidence>
<feature type="compositionally biased region" description="Polar residues" evidence="6">
    <location>
        <begin position="1"/>
        <end position="13"/>
    </location>
</feature>
<feature type="transmembrane region" description="Helical" evidence="7">
    <location>
        <begin position="309"/>
        <end position="329"/>
    </location>
</feature>
<dbReference type="Pfam" id="PF02706">
    <property type="entry name" value="Wzz"/>
    <property type="match status" value="1"/>
</dbReference>
<evidence type="ECO:0000313" key="10">
    <source>
        <dbReference type="EMBL" id="GAA4496468.1"/>
    </source>
</evidence>
<dbReference type="EMBL" id="BAABFC010000009">
    <property type="protein sequence ID" value="GAA4496468.1"/>
    <property type="molecule type" value="Genomic_DNA"/>
</dbReference>
<keyword evidence="11" id="KW-1185">Reference proteome</keyword>
<reference evidence="11" key="1">
    <citation type="journal article" date="2019" name="Int. J. Syst. Evol. Microbiol.">
        <title>The Global Catalogue of Microorganisms (GCM) 10K type strain sequencing project: providing services to taxonomists for standard genome sequencing and annotation.</title>
        <authorList>
            <consortium name="The Broad Institute Genomics Platform"/>
            <consortium name="The Broad Institute Genome Sequencing Center for Infectious Disease"/>
            <person name="Wu L."/>
            <person name="Ma J."/>
        </authorList>
    </citation>
    <scope>NUCLEOTIDE SEQUENCE [LARGE SCALE GENOMIC DNA]</scope>
    <source>
        <strain evidence="11">JCM 32226</strain>
    </source>
</reference>
<evidence type="ECO:0000256" key="6">
    <source>
        <dbReference type="SAM" id="MobiDB-lite"/>
    </source>
</evidence>
<gene>
    <name evidence="10" type="ORF">GCM10023095_11500</name>
</gene>
<dbReference type="InterPro" id="IPR050445">
    <property type="entry name" value="Bact_polysacc_biosynth/exp"/>
</dbReference>
<evidence type="ECO:0000256" key="7">
    <source>
        <dbReference type="SAM" id="Phobius"/>
    </source>
</evidence>
<feature type="domain" description="Polysaccharide chain length determinant N-terminal" evidence="8">
    <location>
        <begin position="39"/>
        <end position="140"/>
    </location>
</feature>
<evidence type="ECO:0000256" key="4">
    <source>
        <dbReference type="ARBA" id="ARBA00022989"/>
    </source>
</evidence>
<keyword evidence="2" id="KW-1003">Cell membrane</keyword>
<dbReference type="Pfam" id="PF13807">
    <property type="entry name" value="GNVR"/>
    <property type="match status" value="1"/>
</dbReference>
<keyword evidence="4 7" id="KW-1133">Transmembrane helix</keyword>
<protein>
    <submittedName>
        <fullName evidence="10">Wzz/FepE/Etk N-terminal domain-containing protein</fullName>
    </submittedName>
</protein>
<feature type="region of interest" description="Disordered" evidence="6">
    <location>
        <begin position="1"/>
        <end position="28"/>
    </location>
</feature>
<dbReference type="Proteomes" id="UP001501321">
    <property type="component" value="Unassembled WGS sequence"/>
</dbReference>
<dbReference type="PANTHER" id="PTHR32309:SF13">
    <property type="entry name" value="FERRIC ENTEROBACTIN TRANSPORT PROTEIN FEPE"/>
    <property type="match status" value="1"/>
</dbReference>
<comment type="subcellular location">
    <subcellularLocation>
        <location evidence="1">Cell membrane</location>
        <topology evidence="1">Multi-pass membrane protein</topology>
    </subcellularLocation>
</comment>
<evidence type="ECO:0000256" key="3">
    <source>
        <dbReference type="ARBA" id="ARBA00022692"/>
    </source>
</evidence>
<keyword evidence="3 7" id="KW-0812">Transmembrane</keyword>
<dbReference type="InterPro" id="IPR003856">
    <property type="entry name" value="LPS_length_determ_N"/>
</dbReference>